<sequence>MSRFSPLEERDGKTVVRVPFTRGLTLTSGQTALALVGLVVLFGLPFLAGLVGLSWGRLFRGLLFGMAAVGLNLLLRHTELVSFGHAAFFGGGAYAVAVMAAHLEVSEGILLLLSAVIVGTLLAAVIGYFVAGYVDIYFALLTLAFNAVIFATVFRSAFFNYNDGLAVRVGGDNPTLFGLAWTDLGYDLVLYYTTIVLMIVMLVLMWRLINSPFGRALDAIGQDRTRARFIGIPVERYVWYSFTISGLYGAFAGGVYALQRLHVQPEPTLYVFVSGEILFMAILGGFTTLVGPLIGGVLLVYLLEATRFSFYYYHAPIGIILLAIVLFMPKGIMGSLPDFFAGLRRRVADPGRLGDDVRSIRSMVRQSLTRATTTVRILVFGVK</sequence>
<feature type="transmembrane region" description="Helical" evidence="6">
    <location>
        <begin position="82"/>
        <end position="103"/>
    </location>
</feature>
<keyword evidence="8" id="KW-1185">Reference proteome</keyword>
<evidence type="ECO:0000256" key="3">
    <source>
        <dbReference type="ARBA" id="ARBA00022692"/>
    </source>
</evidence>
<evidence type="ECO:0000256" key="2">
    <source>
        <dbReference type="ARBA" id="ARBA00022475"/>
    </source>
</evidence>
<keyword evidence="5 6" id="KW-0472">Membrane</keyword>
<dbReference type="GeneID" id="32893741"/>
<evidence type="ECO:0000313" key="7">
    <source>
        <dbReference type="EMBL" id="ARS89453.1"/>
    </source>
</evidence>
<dbReference type="GO" id="GO:0005886">
    <property type="term" value="C:plasma membrane"/>
    <property type="evidence" value="ECO:0007669"/>
    <property type="project" value="UniProtKB-SubCell"/>
</dbReference>
<keyword evidence="4 6" id="KW-1133">Transmembrane helix</keyword>
<feature type="transmembrane region" description="Helical" evidence="6">
    <location>
        <begin position="137"/>
        <end position="158"/>
    </location>
</feature>
<feature type="transmembrane region" description="Helical" evidence="6">
    <location>
        <begin position="310"/>
        <end position="328"/>
    </location>
</feature>
<dbReference type="InterPro" id="IPR001851">
    <property type="entry name" value="ABC_transp_permease"/>
</dbReference>
<feature type="transmembrane region" description="Helical" evidence="6">
    <location>
        <begin position="277"/>
        <end position="303"/>
    </location>
</feature>
<organism evidence="7 8">
    <name type="scientific">Natrarchaeobaculum aegyptiacum</name>
    <dbReference type="NCBI Taxonomy" id="745377"/>
    <lineage>
        <taxon>Archaea</taxon>
        <taxon>Methanobacteriati</taxon>
        <taxon>Methanobacteriota</taxon>
        <taxon>Stenosarchaea group</taxon>
        <taxon>Halobacteria</taxon>
        <taxon>Halobacteriales</taxon>
        <taxon>Natrialbaceae</taxon>
        <taxon>Natrarchaeobaculum</taxon>
    </lineage>
</organism>
<evidence type="ECO:0000313" key="8">
    <source>
        <dbReference type="Proteomes" id="UP000250088"/>
    </source>
</evidence>
<dbReference type="AlphaFoldDB" id="A0A2Z2HRQ5"/>
<feature type="transmembrane region" description="Helical" evidence="6">
    <location>
        <begin position="58"/>
        <end position="75"/>
    </location>
</feature>
<dbReference type="OrthoDB" id="43815at2157"/>
<name>A0A2Z2HRQ5_9EURY</name>
<feature type="transmembrane region" description="Helical" evidence="6">
    <location>
        <begin position="189"/>
        <end position="209"/>
    </location>
</feature>
<feature type="transmembrane region" description="Helical" evidence="6">
    <location>
        <begin position="32"/>
        <end position="52"/>
    </location>
</feature>
<dbReference type="PANTHER" id="PTHR30482:SF17">
    <property type="entry name" value="ABC TRANSPORTER ATP-BINDING PROTEIN"/>
    <property type="match status" value="1"/>
</dbReference>
<protein>
    <submittedName>
        <fullName evidence="7">Branched-chain amino acid ABC transporter permease</fullName>
    </submittedName>
</protein>
<feature type="transmembrane region" description="Helical" evidence="6">
    <location>
        <begin position="237"/>
        <end position="257"/>
    </location>
</feature>
<gene>
    <name evidence="7" type="ORF">B1756_06640</name>
</gene>
<feature type="transmembrane region" description="Helical" evidence="6">
    <location>
        <begin position="109"/>
        <end position="130"/>
    </location>
</feature>
<dbReference type="RefSeq" id="WP_086887830.1">
    <property type="nucleotide sequence ID" value="NZ_CP019893.1"/>
</dbReference>
<dbReference type="GO" id="GO:0015658">
    <property type="term" value="F:branched-chain amino acid transmembrane transporter activity"/>
    <property type="evidence" value="ECO:0007669"/>
    <property type="project" value="InterPro"/>
</dbReference>
<dbReference type="InterPro" id="IPR043428">
    <property type="entry name" value="LivM-like"/>
</dbReference>
<evidence type="ECO:0000256" key="4">
    <source>
        <dbReference type="ARBA" id="ARBA00022989"/>
    </source>
</evidence>
<reference evidence="8" key="1">
    <citation type="submission" date="2017-02" db="EMBL/GenBank/DDBJ databases">
        <title>Natronthermophilus aegyptiacus gen. nov.,sp. nov., an aerobic, extremely halophilic alkalithermophilic archaeon isolated from the athalassohaline Wadi An Natrun, Egypt.</title>
        <authorList>
            <person name="Zhao B."/>
        </authorList>
    </citation>
    <scope>NUCLEOTIDE SEQUENCE [LARGE SCALE GENOMIC DNA]</scope>
    <source>
        <strain evidence="8">JW/NM-HA 15</strain>
    </source>
</reference>
<comment type="subcellular location">
    <subcellularLocation>
        <location evidence="1">Cell membrane</location>
        <topology evidence="1">Multi-pass membrane protein</topology>
    </subcellularLocation>
</comment>
<dbReference type="Pfam" id="PF02653">
    <property type="entry name" value="BPD_transp_2"/>
    <property type="match status" value="1"/>
</dbReference>
<accession>A0A2Z2HRQ5</accession>
<keyword evidence="3 6" id="KW-0812">Transmembrane</keyword>
<evidence type="ECO:0000256" key="5">
    <source>
        <dbReference type="ARBA" id="ARBA00023136"/>
    </source>
</evidence>
<dbReference type="Proteomes" id="UP000250088">
    <property type="component" value="Chromosome"/>
</dbReference>
<dbReference type="KEGG" id="naj:B1756_06640"/>
<keyword evidence="2" id="KW-1003">Cell membrane</keyword>
<dbReference type="CDD" id="cd06581">
    <property type="entry name" value="TM_PBP1_LivM_like"/>
    <property type="match status" value="1"/>
</dbReference>
<evidence type="ECO:0000256" key="1">
    <source>
        <dbReference type="ARBA" id="ARBA00004651"/>
    </source>
</evidence>
<proteinExistence type="predicted"/>
<evidence type="ECO:0000256" key="6">
    <source>
        <dbReference type="SAM" id="Phobius"/>
    </source>
</evidence>
<dbReference type="PANTHER" id="PTHR30482">
    <property type="entry name" value="HIGH-AFFINITY BRANCHED-CHAIN AMINO ACID TRANSPORT SYSTEM PERMEASE"/>
    <property type="match status" value="1"/>
</dbReference>
<dbReference type="EMBL" id="CP019893">
    <property type="protein sequence ID" value="ARS89453.1"/>
    <property type="molecule type" value="Genomic_DNA"/>
</dbReference>